<evidence type="ECO:0000313" key="2">
    <source>
        <dbReference type="EMBL" id="ODM91550.1"/>
    </source>
</evidence>
<gene>
    <name evidence="2" type="ORF">Ocin01_15133</name>
</gene>
<feature type="transmembrane region" description="Helical" evidence="1">
    <location>
        <begin position="54"/>
        <end position="76"/>
    </location>
</feature>
<sequence>MYASGDWRDGGGDNSSSAELFVTIAILDFSCGFHVSRYLIVTAFIVVTKVGSKVAIIFALIINIVDLLLSVLGWHFGGKKRNVLFCIIWVGFLALNSYSPLLTRSLLTLPGTTSSVSQRHQHEEQVLPQQESVAVSWQPLPSHGKNNTYQETPFTEFGEDDLHSLASHQKYYPY</sequence>
<feature type="transmembrane region" description="Helical" evidence="1">
    <location>
        <begin position="82"/>
        <end position="99"/>
    </location>
</feature>
<evidence type="ECO:0000313" key="3">
    <source>
        <dbReference type="Proteomes" id="UP000094527"/>
    </source>
</evidence>
<organism evidence="2 3">
    <name type="scientific">Orchesella cincta</name>
    <name type="common">Springtail</name>
    <name type="synonym">Podura cincta</name>
    <dbReference type="NCBI Taxonomy" id="48709"/>
    <lineage>
        <taxon>Eukaryota</taxon>
        <taxon>Metazoa</taxon>
        <taxon>Ecdysozoa</taxon>
        <taxon>Arthropoda</taxon>
        <taxon>Hexapoda</taxon>
        <taxon>Collembola</taxon>
        <taxon>Entomobryomorpha</taxon>
        <taxon>Entomobryoidea</taxon>
        <taxon>Orchesellidae</taxon>
        <taxon>Orchesellinae</taxon>
        <taxon>Orchesella</taxon>
    </lineage>
</organism>
<evidence type="ECO:0000256" key="1">
    <source>
        <dbReference type="SAM" id="Phobius"/>
    </source>
</evidence>
<reference evidence="2 3" key="1">
    <citation type="journal article" date="2016" name="Genome Biol. Evol.">
        <title>Gene Family Evolution Reflects Adaptation to Soil Environmental Stressors in the Genome of the Collembolan Orchesella cincta.</title>
        <authorList>
            <person name="Faddeeva-Vakhrusheva A."/>
            <person name="Derks M.F."/>
            <person name="Anvar S.Y."/>
            <person name="Agamennone V."/>
            <person name="Suring W."/>
            <person name="Smit S."/>
            <person name="van Straalen N.M."/>
            <person name="Roelofs D."/>
        </authorList>
    </citation>
    <scope>NUCLEOTIDE SEQUENCE [LARGE SCALE GENOMIC DNA]</scope>
    <source>
        <tissue evidence="2">Mixed pool</tissue>
    </source>
</reference>
<protein>
    <submittedName>
        <fullName evidence="2">Uncharacterized protein</fullName>
    </submittedName>
</protein>
<accession>A0A1D2MEV8</accession>
<keyword evidence="1" id="KW-0812">Transmembrane</keyword>
<keyword evidence="1" id="KW-1133">Transmembrane helix</keyword>
<keyword evidence="3" id="KW-1185">Reference proteome</keyword>
<comment type="caution">
    <text evidence="2">The sequence shown here is derived from an EMBL/GenBank/DDBJ whole genome shotgun (WGS) entry which is preliminary data.</text>
</comment>
<proteinExistence type="predicted"/>
<name>A0A1D2MEV8_ORCCI</name>
<keyword evidence="1" id="KW-0472">Membrane</keyword>
<dbReference type="AlphaFoldDB" id="A0A1D2MEV8"/>
<dbReference type="Proteomes" id="UP000094527">
    <property type="component" value="Unassembled WGS sequence"/>
</dbReference>
<dbReference type="EMBL" id="LJIJ01001507">
    <property type="protein sequence ID" value="ODM91550.1"/>
    <property type="molecule type" value="Genomic_DNA"/>
</dbReference>